<reference evidence="3 4" key="3">
    <citation type="journal article" date="2013" name="Rice">
        <title>Improvement of the Oryza sativa Nipponbare reference genome using next generation sequence and optical map data.</title>
        <authorList>
            <person name="Kawahara Y."/>
            <person name="de la Bastide M."/>
            <person name="Hamilton J.P."/>
            <person name="Kanamori H."/>
            <person name="McCombie W.R."/>
            <person name="Ouyang S."/>
            <person name="Schwartz D.C."/>
            <person name="Tanaka T."/>
            <person name="Wu J."/>
            <person name="Zhou S."/>
            <person name="Childs K.L."/>
            <person name="Davidson R.M."/>
            <person name="Lin H."/>
            <person name="Quesada-Ocampo L."/>
            <person name="Vaillancourt B."/>
            <person name="Sakai H."/>
            <person name="Lee S.S."/>
            <person name="Kim J."/>
            <person name="Numa H."/>
            <person name="Itoh T."/>
            <person name="Buell C.R."/>
            <person name="Matsumoto T."/>
        </authorList>
    </citation>
    <scope>NUCLEOTIDE SEQUENCE [LARGE SCALE GENOMIC DNA]</scope>
    <source>
        <strain evidence="4">cv. Nipponbare</strain>
    </source>
</reference>
<evidence type="ECO:0000313" key="3">
    <source>
        <dbReference type="EMBL" id="BAS92572.1"/>
    </source>
</evidence>
<evidence type="ECO:0000256" key="2">
    <source>
        <dbReference type="SAM" id="Phobius"/>
    </source>
</evidence>
<feature type="compositionally biased region" description="Acidic residues" evidence="1">
    <location>
        <begin position="197"/>
        <end position="211"/>
    </location>
</feature>
<gene>
    <name evidence="3" type="ordered locus">Os05g0182150</name>
    <name evidence="3" type="ORF">OSNPB_050182150</name>
</gene>
<keyword evidence="2" id="KW-0812">Transmembrane</keyword>
<reference evidence="4" key="1">
    <citation type="journal article" date="2005" name="Nature">
        <title>The map-based sequence of the rice genome.</title>
        <authorList>
            <consortium name="International rice genome sequencing project (IRGSP)"/>
            <person name="Matsumoto T."/>
            <person name="Wu J."/>
            <person name="Kanamori H."/>
            <person name="Katayose Y."/>
            <person name="Fujisawa M."/>
            <person name="Namiki N."/>
            <person name="Mizuno H."/>
            <person name="Yamamoto K."/>
            <person name="Antonio B.A."/>
            <person name="Baba T."/>
            <person name="Sakata K."/>
            <person name="Nagamura Y."/>
            <person name="Aoki H."/>
            <person name="Arikawa K."/>
            <person name="Arita K."/>
            <person name="Bito T."/>
            <person name="Chiden Y."/>
            <person name="Fujitsuka N."/>
            <person name="Fukunaka R."/>
            <person name="Hamada M."/>
            <person name="Harada C."/>
            <person name="Hayashi A."/>
            <person name="Hijishita S."/>
            <person name="Honda M."/>
            <person name="Hosokawa S."/>
            <person name="Ichikawa Y."/>
            <person name="Idonuma A."/>
            <person name="Iijima M."/>
            <person name="Ikeda M."/>
            <person name="Ikeno M."/>
            <person name="Ito K."/>
            <person name="Ito S."/>
            <person name="Ito T."/>
            <person name="Ito Y."/>
            <person name="Ito Y."/>
            <person name="Iwabuchi A."/>
            <person name="Kamiya K."/>
            <person name="Karasawa W."/>
            <person name="Kurita K."/>
            <person name="Katagiri S."/>
            <person name="Kikuta A."/>
            <person name="Kobayashi H."/>
            <person name="Kobayashi N."/>
            <person name="Machita K."/>
            <person name="Maehara T."/>
            <person name="Masukawa M."/>
            <person name="Mizubayashi T."/>
            <person name="Mukai Y."/>
            <person name="Nagasaki H."/>
            <person name="Nagata Y."/>
            <person name="Naito S."/>
            <person name="Nakashima M."/>
            <person name="Nakama Y."/>
            <person name="Nakamichi Y."/>
            <person name="Nakamura M."/>
            <person name="Meguro A."/>
            <person name="Negishi M."/>
            <person name="Ohta I."/>
            <person name="Ohta T."/>
            <person name="Okamoto M."/>
            <person name="Ono N."/>
            <person name="Saji S."/>
            <person name="Sakaguchi M."/>
            <person name="Sakai K."/>
            <person name="Shibata M."/>
            <person name="Shimokawa T."/>
            <person name="Song J."/>
            <person name="Takazaki Y."/>
            <person name="Terasawa K."/>
            <person name="Tsugane M."/>
            <person name="Tsuji K."/>
            <person name="Ueda S."/>
            <person name="Waki K."/>
            <person name="Yamagata H."/>
            <person name="Yamamoto M."/>
            <person name="Yamamoto S."/>
            <person name="Yamane H."/>
            <person name="Yoshiki S."/>
            <person name="Yoshihara R."/>
            <person name="Yukawa K."/>
            <person name="Zhong H."/>
            <person name="Yano M."/>
            <person name="Yuan Q."/>
            <person name="Ouyang S."/>
            <person name="Liu J."/>
            <person name="Jones K.M."/>
            <person name="Gansberger K."/>
            <person name="Moffat K."/>
            <person name="Hill J."/>
            <person name="Bera J."/>
            <person name="Fadrosh D."/>
            <person name="Jin S."/>
            <person name="Johri S."/>
            <person name="Kim M."/>
            <person name="Overton L."/>
            <person name="Reardon M."/>
            <person name="Tsitrin T."/>
            <person name="Vuong H."/>
            <person name="Weaver B."/>
            <person name="Ciecko A."/>
            <person name="Tallon L."/>
            <person name="Jackson J."/>
            <person name="Pai G."/>
            <person name="Aken S.V."/>
            <person name="Utterback T."/>
            <person name="Reidmuller S."/>
            <person name="Feldblyum T."/>
            <person name="Hsiao J."/>
            <person name="Zismann V."/>
            <person name="Iobst S."/>
            <person name="de Vazeille A.R."/>
            <person name="Buell C.R."/>
            <person name="Ying K."/>
            <person name="Li Y."/>
            <person name="Lu T."/>
            <person name="Huang Y."/>
            <person name="Zhao Q."/>
            <person name="Feng Q."/>
            <person name="Zhang L."/>
            <person name="Zhu J."/>
            <person name="Weng Q."/>
            <person name="Mu J."/>
            <person name="Lu Y."/>
            <person name="Fan D."/>
            <person name="Liu Y."/>
            <person name="Guan J."/>
            <person name="Zhang Y."/>
            <person name="Yu S."/>
            <person name="Liu X."/>
            <person name="Zhang Y."/>
            <person name="Hong G."/>
            <person name="Han B."/>
            <person name="Choisne N."/>
            <person name="Demange N."/>
            <person name="Orjeda G."/>
            <person name="Samain S."/>
            <person name="Cattolico L."/>
            <person name="Pelletier E."/>
            <person name="Couloux A."/>
            <person name="Segurens B."/>
            <person name="Wincker P."/>
            <person name="D'Hont A."/>
            <person name="Scarpelli C."/>
            <person name="Weissenbach J."/>
            <person name="Salanoubat M."/>
            <person name="Quetier F."/>
            <person name="Yu Y."/>
            <person name="Kim H.R."/>
            <person name="Rambo T."/>
            <person name="Currie J."/>
            <person name="Collura K."/>
            <person name="Luo M."/>
            <person name="Yang T."/>
            <person name="Ammiraju J.S.S."/>
            <person name="Engler F."/>
            <person name="Soderlund C."/>
            <person name="Wing R.A."/>
            <person name="Palmer L.E."/>
            <person name="de la Bastide M."/>
            <person name="Spiegel L."/>
            <person name="Nascimento L."/>
            <person name="Zutavern T."/>
            <person name="O'Shaughnessy A."/>
            <person name="Dike S."/>
            <person name="Dedhia N."/>
            <person name="Preston R."/>
            <person name="Balija V."/>
            <person name="McCombie W.R."/>
            <person name="Chow T."/>
            <person name="Chen H."/>
            <person name="Chung M."/>
            <person name="Chen C."/>
            <person name="Shaw J."/>
            <person name="Wu H."/>
            <person name="Hsiao K."/>
            <person name="Chao Y."/>
            <person name="Chu M."/>
            <person name="Cheng C."/>
            <person name="Hour A."/>
            <person name="Lee P."/>
            <person name="Lin S."/>
            <person name="Lin Y."/>
            <person name="Liou J."/>
            <person name="Liu S."/>
            <person name="Hsing Y."/>
            <person name="Raghuvanshi S."/>
            <person name="Mohanty A."/>
            <person name="Bharti A.K."/>
            <person name="Gaur A."/>
            <person name="Gupta V."/>
            <person name="Kumar D."/>
            <person name="Ravi V."/>
            <person name="Vij S."/>
            <person name="Kapur A."/>
            <person name="Khurana P."/>
            <person name="Khurana P."/>
            <person name="Khurana J.P."/>
            <person name="Tyagi A.K."/>
            <person name="Gaikwad K."/>
            <person name="Singh A."/>
            <person name="Dalal V."/>
            <person name="Srivastava S."/>
            <person name="Dixit A."/>
            <person name="Pal A.K."/>
            <person name="Ghazi I.A."/>
            <person name="Yadav M."/>
            <person name="Pandit A."/>
            <person name="Bhargava A."/>
            <person name="Sureshbabu K."/>
            <person name="Batra K."/>
            <person name="Sharma T.R."/>
            <person name="Mohapatra T."/>
            <person name="Singh N.K."/>
            <person name="Messing J."/>
            <person name="Nelson A.B."/>
            <person name="Fuks G."/>
            <person name="Kavchok S."/>
            <person name="Keizer G."/>
            <person name="Linton E."/>
            <person name="Llaca V."/>
            <person name="Song R."/>
            <person name="Tanyolac B."/>
            <person name="Young S."/>
            <person name="Ho-Il K."/>
            <person name="Hahn J.H."/>
            <person name="Sangsakoo G."/>
            <person name="Vanavichit A."/>
            <person name="de Mattos Luiz.A.T."/>
            <person name="Zimmer P.D."/>
            <person name="Malone G."/>
            <person name="Dellagostin O."/>
            <person name="de Oliveira A.C."/>
            <person name="Bevan M."/>
            <person name="Bancroft I."/>
            <person name="Minx P."/>
            <person name="Cordum H."/>
            <person name="Wilson R."/>
            <person name="Cheng Z."/>
            <person name="Jin W."/>
            <person name="Jiang J."/>
            <person name="Leong S.A."/>
            <person name="Iwama H."/>
            <person name="Gojobori T."/>
            <person name="Itoh T."/>
            <person name="Niimura Y."/>
            <person name="Fujii Y."/>
            <person name="Habara T."/>
            <person name="Sakai H."/>
            <person name="Sato Y."/>
            <person name="Wilson G."/>
            <person name="Kumar K."/>
            <person name="McCouch S."/>
            <person name="Juretic N."/>
            <person name="Hoen D."/>
            <person name="Wright S."/>
            <person name="Bruskiewich R."/>
            <person name="Bureau T."/>
            <person name="Miyao A."/>
            <person name="Hirochika H."/>
            <person name="Nishikawa T."/>
            <person name="Kadowaki K."/>
            <person name="Sugiura M."/>
            <person name="Burr B."/>
            <person name="Sasaki T."/>
        </authorList>
    </citation>
    <scope>NUCLEOTIDE SEQUENCE [LARGE SCALE GENOMIC DNA]</scope>
    <source>
        <strain evidence="4">cv. Nipponbare</strain>
    </source>
</reference>
<dbReference type="AlphaFoldDB" id="A0A0P0WIN1"/>
<proteinExistence type="predicted"/>
<feature type="transmembrane region" description="Helical" evidence="2">
    <location>
        <begin position="124"/>
        <end position="145"/>
    </location>
</feature>
<keyword evidence="2" id="KW-0472">Membrane</keyword>
<keyword evidence="4" id="KW-1185">Reference proteome</keyword>
<feature type="compositionally biased region" description="Gly residues" evidence="1">
    <location>
        <begin position="224"/>
        <end position="249"/>
    </location>
</feature>
<feature type="compositionally biased region" description="Basic and acidic residues" evidence="1">
    <location>
        <begin position="250"/>
        <end position="264"/>
    </location>
</feature>
<feature type="compositionally biased region" description="Basic and acidic residues" evidence="1">
    <location>
        <begin position="212"/>
        <end position="223"/>
    </location>
</feature>
<dbReference type="InParanoid" id="A0A0P0WIN1"/>
<dbReference type="Proteomes" id="UP000059680">
    <property type="component" value="Chromosome 5"/>
</dbReference>
<name>A0A0P0WIN1_ORYSJ</name>
<keyword evidence="2" id="KW-1133">Transmembrane helix</keyword>
<organism evidence="3 4">
    <name type="scientific">Oryza sativa subsp. japonica</name>
    <name type="common">Rice</name>
    <dbReference type="NCBI Taxonomy" id="39947"/>
    <lineage>
        <taxon>Eukaryota</taxon>
        <taxon>Viridiplantae</taxon>
        <taxon>Streptophyta</taxon>
        <taxon>Embryophyta</taxon>
        <taxon>Tracheophyta</taxon>
        <taxon>Spermatophyta</taxon>
        <taxon>Magnoliopsida</taxon>
        <taxon>Liliopsida</taxon>
        <taxon>Poales</taxon>
        <taxon>Poaceae</taxon>
        <taxon>BOP clade</taxon>
        <taxon>Oryzoideae</taxon>
        <taxon>Oryzeae</taxon>
        <taxon>Oryzinae</taxon>
        <taxon>Oryza</taxon>
        <taxon>Oryza sativa</taxon>
    </lineage>
</organism>
<protein>
    <submittedName>
        <fullName evidence="3">Os05g0182150 protein</fullName>
    </submittedName>
</protein>
<feature type="region of interest" description="Disordered" evidence="1">
    <location>
        <begin position="193"/>
        <end position="275"/>
    </location>
</feature>
<dbReference type="GO" id="GO:0031429">
    <property type="term" value="C:box H/ACA snoRNP complex"/>
    <property type="evidence" value="ECO:0000318"/>
    <property type="project" value="GO_Central"/>
</dbReference>
<evidence type="ECO:0000313" key="4">
    <source>
        <dbReference type="Proteomes" id="UP000059680"/>
    </source>
</evidence>
<sequence length="275" mass="29754">MLRSSGTLSPEIASCKAFSSISKTVGPSDLLCIHRATHMECPDEEWLLGEDLVEEALGLGEVAFELVQQRLHEPPLHLAGLRLPQPPREPQRAAPLRAPHLGEQRALERVHVARIAAQDLHVHLHLVIGLLLLLFFLFYFFLLVLPQPRLLDLRLHALLLLLLLLLLLGFLLLFLLFRFLRLLGRWGRGCEGREGADAGEGEEGGDKEEDEGSRGGDDRREEAGGGGCPGRGGGGVGSVGEAMGLGRGSGEGREAVWWSEREGEGGIAAREAAGG</sequence>
<dbReference type="EMBL" id="AP014961">
    <property type="protein sequence ID" value="BAS92572.1"/>
    <property type="molecule type" value="Genomic_DNA"/>
</dbReference>
<reference evidence="3 4" key="2">
    <citation type="journal article" date="2013" name="Plant Cell Physiol.">
        <title>Rice Annotation Project Database (RAP-DB): an integrative and interactive database for rice genomics.</title>
        <authorList>
            <person name="Sakai H."/>
            <person name="Lee S.S."/>
            <person name="Tanaka T."/>
            <person name="Numa H."/>
            <person name="Kim J."/>
            <person name="Kawahara Y."/>
            <person name="Wakimoto H."/>
            <person name="Yang C.C."/>
            <person name="Iwamoto M."/>
            <person name="Abe T."/>
            <person name="Yamada Y."/>
            <person name="Muto A."/>
            <person name="Inokuchi H."/>
            <person name="Ikemura T."/>
            <person name="Matsumoto T."/>
            <person name="Sasaki T."/>
            <person name="Itoh T."/>
        </authorList>
    </citation>
    <scope>NUCLEOTIDE SEQUENCE [LARGE SCALE GENOMIC DNA]</scope>
    <source>
        <strain evidence="4">cv. Nipponbare</strain>
    </source>
</reference>
<dbReference type="Gramene" id="Os05t0182150-00">
    <property type="protein sequence ID" value="Os05t0182150-00"/>
    <property type="gene ID" value="Os05g0182150"/>
</dbReference>
<dbReference type="GO" id="GO:0034513">
    <property type="term" value="F:box H/ACA snoRNA binding"/>
    <property type="evidence" value="ECO:0000318"/>
    <property type="project" value="GO_Central"/>
</dbReference>
<dbReference type="GO" id="GO:0000454">
    <property type="term" value="P:snoRNA guided rRNA pseudouridine synthesis"/>
    <property type="evidence" value="ECO:0000318"/>
    <property type="project" value="GO_Central"/>
</dbReference>
<feature type="transmembrane region" description="Helical" evidence="2">
    <location>
        <begin position="157"/>
        <end position="177"/>
    </location>
</feature>
<evidence type="ECO:0000256" key="1">
    <source>
        <dbReference type="SAM" id="MobiDB-lite"/>
    </source>
</evidence>
<accession>A0A0P0WIN1</accession>
<dbReference type="PaxDb" id="39947-A0A0P0WIN1"/>
<dbReference type="SMR" id="A0A0P0WIN1"/>